<dbReference type="InterPro" id="IPR002884">
    <property type="entry name" value="P_dom"/>
</dbReference>
<feature type="region of interest" description="Disordered" evidence="4">
    <location>
        <begin position="1"/>
        <end position="85"/>
    </location>
</feature>
<keyword evidence="1" id="KW-0645">Protease</keyword>
<evidence type="ECO:0000256" key="2">
    <source>
        <dbReference type="ARBA" id="ARBA00022801"/>
    </source>
</evidence>
<protein>
    <submittedName>
        <fullName evidence="7">Proprotein convertase P-domain-containing protein</fullName>
    </submittedName>
</protein>
<dbReference type="Pfam" id="PF01483">
    <property type="entry name" value="P_proprotein"/>
    <property type="match status" value="2"/>
</dbReference>
<feature type="domain" description="P/Homo B" evidence="6">
    <location>
        <begin position="241"/>
        <end position="355"/>
    </location>
</feature>
<dbReference type="Proteomes" id="UP001595847">
    <property type="component" value="Unassembled WGS sequence"/>
</dbReference>
<proteinExistence type="predicted"/>
<dbReference type="PROSITE" id="PS51829">
    <property type="entry name" value="P_HOMO_B"/>
    <property type="match status" value="2"/>
</dbReference>
<keyword evidence="2" id="KW-0378">Hydrolase</keyword>
<dbReference type="RefSeq" id="WP_378529842.1">
    <property type="nucleotide sequence ID" value="NZ_JBHSBH010000003.1"/>
</dbReference>
<feature type="region of interest" description="Disordered" evidence="4">
    <location>
        <begin position="241"/>
        <end position="260"/>
    </location>
</feature>
<keyword evidence="5" id="KW-0812">Transmembrane</keyword>
<keyword evidence="8" id="KW-1185">Reference proteome</keyword>
<dbReference type="CDD" id="cd12087">
    <property type="entry name" value="TM_EGFR-like"/>
    <property type="match status" value="1"/>
</dbReference>
<feature type="transmembrane region" description="Helical" evidence="5">
    <location>
        <begin position="91"/>
        <end position="115"/>
    </location>
</feature>
<keyword evidence="3" id="KW-0720">Serine protease</keyword>
<evidence type="ECO:0000256" key="4">
    <source>
        <dbReference type="SAM" id="MobiDB-lite"/>
    </source>
</evidence>
<evidence type="ECO:0000313" key="8">
    <source>
        <dbReference type="Proteomes" id="UP001595847"/>
    </source>
</evidence>
<dbReference type="SUPFAM" id="SSF49785">
    <property type="entry name" value="Galactose-binding domain-like"/>
    <property type="match status" value="2"/>
</dbReference>
<evidence type="ECO:0000259" key="6">
    <source>
        <dbReference type="PROSITE" id="PS51829"/>
    </source>
</evidence>
<dbReference type="Gene3D" id="2.60.120.260">
    <property type="entry name" value="Galactose-binding domain-like"/>
    <property type="match status" value="2"/>
</dbReference>
<evidence type="ECO:0000256" key="3">
    <source>
        <dbReference type="ARBA" id="ARBA00022825"/>
    </source>
</evidence>
<evidence type="ECO:0000256" key="5">
    <source>
        <dbReference type="SAM" id="Phobius"/>
    </source>
</evidence>
<accession>A0ABV8FG22</accession>
<name>A0ABV8FG22_9ACTN</name>
<keyword evidence="5" id="KW-0472">Membrane</keyword>
<dbReference type="PANTHER" id="PTHR42884">
    <property type="entry name" value="PROPROTEIN CONVERTASE SUBTILISIN/KEXIN-RELATED"/>
    <property type="match status" value="1"/>
</dbReference>
<dbReference type="PANTHER" id="PTHR42884:SF14">
    <property type="entry name" value="NEUROENDOCRINE CONVERTASE 1"/>
    <property type="match status" value="1"/>
</dbReference>
<reference evidence="8" key="1">
    <citation type="journal article" date="2019" name="Int. J. Syst. Evol. Microbiol.">
        <title>The Global Catalogue of Microorganisms (GCM) 10K type strain sequencing project: providing services to taxonomists for standard genome sequencing and annotation.</title>
        <authorList>
            <consortium name="The Broad Institute Genomics Platform"/>
            <consortium name="The Broad Institute Genome Sequencing Center for Infectious Disease"/>
            <person name="Wu L."/>
            <person name="Ma J."/>
        </authorList>
    </citation>
    <scope>NUCLEOTIDE SEQUENCE [LARGE SCALE GENOMIC DNA]</scope>
    <source>
        <strain evidence="8">TBRC 1826</strain>
    </source>
</reference>
<feature type="compositionally biased region" description="Low complexity" evidence="4">
    <location>
        <begin position="244"/>
        <end position="257"/>
    </location>
</feature>
<dbReference type="EMBL" id="JBHSBH010000003">
    <property type="protein sequence ID" value="MFC3995004.1"/>
    <property type="molecule type" value="Genomic_DNA"/>
</dbReference>
<feature type="compositionally biased region" description="Pro residues" evidence="4">
    <location>
        <begin position="7"/>
        <end position="34"/>
    </location>
</feature>
<feature type="domain" description="P/Homo B" evidence="6">
    <location>
        <begin position="127"/>
        <end position="240"/>
    </location>
</feature>
<keyword evidence="5" id="KW-1133">Transmembrane helix</keyword>
<gene>
    <name evidence="7" type="ORF">ACFOVU_03705</name>
</gene>
<evidence type="ECO:0000313" key="7">
    <source>
        <dbReference type="EMBL" id="MFC3995004.1"/>
    </source>
</evidence>
<feature type="compositionally biased region" description="Pro residues" evidence="4">
    <location>
        <begin position="53"/>
        <end position="82"/>
    </location>
</feature>
<evidence type="ECO:0000256" key="1">
    <source>
        <dbReference type="ARBA" id="ARBA00022670"/>
    </source>
</evidence>
<dbReference type="InterPro" id="IPR008979">
    <property type="entry name" value="Galactose-bd-like_sf"/>
</dbReference>
<organism evidence="7 8">
    <name type="scientific">Nocardiopsis sediminis</name>
    <dbReference type="NCBI Taxonomy" id="1778267"/>
    <lineage>
        <taxon>Bacteria</taxon>
        <taxon>Bacillati</taxon>
        <taxon>Actinomycetota</taxon>
        <taxon>Actinomycetes</taxon>
        <taxon>Streptosporangiales</taxon>
        <taxon>Nocardiopsidaceae</taxon>
        <taxon>Nocardiopsis</taxon>
    </lineage>
</organism>
<sequence>MAGGSPFDPPPEPYQPGQPGPYGQYPPPGQPGPGPADWQGQPGFGPPTGGQAPIPPGGGFPGQPGGPLPPGPGYPPGYPGGPPQQGGSKGWIIAVIVGGVILVLVIAVLLFVFVFNRDGGSGGGGGTGTGAGGFENTSPLAIEDQSTVESTINVTGVDGNAPTSLGVNVDITHDYISDLDLELVAPDGTSFPLEAFEGSHRYTVDASAAAAAGTWTLRVSDGAPADTGTLNSWSLEFGSGGSGSTSSGAGSFESGSSVTIEDQSTVESAIEVSGVEGNAPSSLGVTVDISHSYISDLSLELVSPDGTSFPLEAFEGSHQYTVDASAATAAGTWTLRVEDSAAADTGTINSWSLNF</sequence>
<comment type="caution">
    <text evidence="7">The sequence shown here is derived from an EMBL/GenBank/DDBJ whole genome shotgun (WGS) entry which is preliminary data.</text>
</comment>